<dbReference type="HOGENOM" id="CLU_656325_0_0_1"/>
<sequence>MRISTTHPLDEASQDFPWLAGTIIDLADRISLAAGCSDETSLDPRRQEEMEMSRFLEYFPYGRDFGPVSISAVMRFSEALTARLRSREDKTVVLTCPHEAEACANAVMLVGAHLILEGRCQDAMPDMSAEARRALRSLPPYRDIAAGSSRFELLIEDVWAGLWRAKELGWISSWDRRGGCELDLEEYEHYDNPYNGGLHQVVPGKLVALKVPWACSSSAGPDTPLSRPHAQAPSDSMGGRDWWDEGFVRVVGGRKRERGAGAGDEAQFHPRYVGELLGDMRVRRIIRLSKEPAYRKEALEACGIEVLDLADEDWEAPSPVAVRRLAEAVDGTDGAGAVHCEHGLGKTGTAAGTGGARGCAEGPDRELGRAWRMMRTWSHRITRERICALMHLSQPEAARQLGLSVSALKKAYGSCKVSV</sequence>
<evidence type="ECO:0000313" key="4">
    <source>
        <dbReference type="EnsemblProtists" id="EKX41800"/>
    </source>
</evidence>
<dbReference type="EMBL" id="JH993021">
    <property type="protein sequence ID" value="EKX41800.1"/>
    <property type="molecule type" value="Genomic_DNA"/>
</dbReference>
<dbReference type="eggNOG" id="KOG1720">
    <property type="taxonomic scope" value="Eukaryota"/>
</dbReference>
<dbReference type="PaxDb" id="55529-EKX41800"/>
<dbReference type="GeneID" id="17298406"/>
<dbReference type="KEGG" id="gtt:GUITHDRAFT_112218"/>
<dbReference type="Pfam" id="PF22785">
    <property type="entry name" value="Tc-R-P"/>
    <property type="match status" value="1"/>
</dbReference>
<name>L1J155_GUITC</name>
<protein>
    <recommendedName>
        <fullName evidence="2">Dual specificity/tyrosine protein phosphatase N-terminal domain-containing protein</fullName>
    </recommendedName>
</protein>
<dbReference type="InterPro" id="IPR050561">
    <property type="entry name" value="PTP"/>
</dbReference>
<evidence type="ECO:0000313" key="5">
    <source>
        <dbReference type="Proteomes" id="UP000011087"/>
    </source>
</evidence>
<reference evidence="5" key="2">
    <citation type="submission" date="2012-11" db="EMBL/GenBank/DDBJ databases">
        <authorList>
            <person name="Kuo A."/>
            <person name="Curtis B.A."/>
            <person name="Tanifuji G."/>
            <person name="Burki F."/>
            <person name="Gruber A."/>
            <person name="Irimia M."/>
            <person name="Maruyama S."/>
            <person name="Arias M.C."/>
            <person name="Ball S.G."/>
            <person name="Gile G.H."/>
            <person name="Hirakawa Y."/>
            <person name="Hopkins J.F."/>
            <person name="Rensing S.A."/>
            <person name="Schmutz J."/>
            <person name="Symeonidi A."/>
            <person name="Elias M."/>
            <person name="Eveleigh R.J."/>
            <person name="Herman E.K."/>
            <person name="Klute M.J."/>
            <person name="Nakayama T."/>
            <person name="Obornik M."/>
            <person name="Reyes-Prieto A."/>
            <person name="Armbrust E.V."/>
            <person name="Aves S.J."/>
            <person name="Beiko R.G."/>
            <person name="Coutinho P."/>
            <person name="Dacks J.B."/>
            <person name="Durnford D.G."/>
            <person name="Fast N.M."/>
            <person name="Green B.R."/>
            <person name="Grisdale C."/>
            <person name="Hempe F."/>
            <person name="Henrissat B."/>
            <person name="Hoppner M.P."/>
            <person name="Ishida K.-I."/>
            <person name="Kim E."/>
            <person name="Koreny L."/>
            <person name="Kroth P.G."/>
            <person name="Liu Y."/>
            <person name="Malik S.-B."/>
            <person name="Maier U.G."/>
            <person name="McRose D."/>
            <person name="Mock T."/>
            <person name="Neilson J.A."/>
            <person name="Onodera N.T."/>
            <person name="Poole A.M."/>
            <person name="Pritham E.J."/>
            <person name="Richards T.A."/>
            <person name="Rocap G."/>
            <person name="Roy S.W."/>
            <person name="Sarai C."/>
            <person name="Schaack S."/>
            <person name="Shirato S."/>
            <person name="Slamovits C.H."/>
            <person name="Spencer D.F."/>
            <person name="Suzuki S."/>
            <person name="Worden A.Z."/>
            <person name="Zauner S."/>
            <person name="Barry K."/>
            <person name="Bell C."/>
            <person name="Bharti A.K."/>
            <person name="Crow J.A."/>
            <person name="Grimwood J."/>
            <person name="Kramer R."/>
            <person name="Lindquist E."/>
            <person name="Lucas S."/>
            <person name="Salamov A."/>
            <person name="McFadden G.I."/>
            <person name="Lane C.E."/>
            <person name="Keeling P.J."/>
            <person name="Gray M.W."/>
            <person name="Grigoriev I.V."/>
            <person name="Archibald J.M."/>
        </authorList>
    </citation>
    <scope>NUCLEOTIDE SEQUENCE</scope>
    <source>
        <strain evidence="5">CCMP2712</strain>
    </source>
</reference>
<feature type="domain" description="Dual specificity/tyrosine protein phosphatase N-terminal" evidence="2">
    <location>
        <begin position="50"/>
        <end position="165"/>
    </location>
</feature>
<keyword evidence="5" id="KW-1185">Reference proteome</keyword>
<organism evidence="3">
    <name type="scientific">Guillardia theta (strain CCMP2712)</name>
    <name type="common">Cryptophyte</name>
    <dbReference type="NCBI Taxonomy" id="905079"/>
    <lineage>
        <taxon>Eukaryota</taxon>
        <taxon>Cryptophyceae</taxon>
        <taxon>Pyrenomonadales</taxon>
        <taxon>Geminigeraceae</taxon>
        <taxon>Guillardia</taxon>
    </lineage>
</organism>
<dbReference type="Gene3D" id="3.90.190.10">
    <property type="entry name" value="Protein tyrosine phosphatase superfamily"/>
    <property type="match status" value="2"/>
</dbReference>
<dbReference type="AlphaFoldDB" id="L1J155"/>
<dbReference type="PANTHER" id="PTHR23339">
    <property type="entry name" value="TYROSINE SPECIFIC PROTEIN PHOSPHATASE AND DUAL SPECIFICITY PROTEIN PHOSPHATASE"/>
    <property type="match status" value="1"/>
</dbReference>
<dbReference type="SUPFAM" id="SSF52799">
    <property type="entry name" value="(Phosphotyrosine protein) phosphatases II"/>
    <property type="match status" value="2"/>
</dbReference>
<dbReference type="STRING" id="905079.L1J155"/>
<dbReference type="RefSeq" id="XP_005828780.1">
    <property type="nucleotide sequence ID" value="XM_005828723.1"/>
</dbReference>
<gene>
    <name evidence="3" type="ORF">GUITHDRAFT_112218</name>
</gene>
<dbReference type="InterPro" id="IPR029021">
    <property type="entry name" value="Prot-tyrosine_phosphatase-like"/>
</dbReference>
<feature type="region of interest" description="Disordered" evidence="1">
    <location>
        <begin position="218"/>
        <end position="237"/>
    </location>
</feature>
<reference evidence="4" key="3">
    <citation type="submission" date="2016-03" db="UniProtKB">
        <authorList>
            <consortium name="EnsemblProtists"/>
        </authorList>
    </citation>
    <scope>IDENTIFICATION</scope>
</reference>
<proteinExistence type="predicted"/>
<reference evidence="3 5" key="1">
    <citation type="journal article" date="2012" name="Nature">
        <title>Algal genomes reveal evolutionary mosaicism and the fate of nucleomorphs.</title>
        <authorList>
            <consortium name="DOE Joint Genome Institute"/>
            <person name="Curtis B.A."/>
            <person name="Tanifuji G."/>
            <person name="Burki F."/>
            <person name="Gruber A."/>
            <person name="Irimia M."/>
            <person name="Maruyama S."/>
            <person name="Arias M.C."/>
            <person name="Ball S.G."/>
            <person name="Gile G.H."/>
            <person name="Hirakawa Y."/>
            <person name="Hopkins J.F."/>
            <person name="Kuo A."/>
            <person name="Rensing S.A."/>
            <person name="Schmutz J."/>
            <person name="Symeonidi A."/>
            <person name="Elias M."/>
            <person name="Eveleigh R.J."/>
            <person name="Herman E.K."/>
            <person name="Klute M.J."/>
            <person name="Nakayama T."/>
            <person name="Obornik M."/>
            <person name="Reyes-Prieto A."/>
            <person name="Armbrust E.V."/>
            <person name="Aves S.J."/>
            <person name="Beiko R.G."/>
            <person name="Coutinho P."/>
            <person name="Dacks J.B."/>
            <person name="Durnford D.G."/>
            <person name="Fast N.M."/>
            <person name="Green B.R."/>
            <person name="Grisdale C.J."/>
            <person name="Hempel F."/>
            <person name="Henrissat B."/>
            <person name="Hoppner M.P."/>
            <person name="Ishida K."/>
            <person name="Kim E."/>
            <person name="Koreny L."/>
            <person name="Kroth P.G."/>
            <person name="Liu Y."/>
            <person name="Malik S.B."/>
            <person name="Maier U.G."/>
            <person name="McRose D."/>
            <person name="Mock T."/>
            <person name="Neilson J.A."/>
            <person name="Onodera N.T."/>
            <person name="Poole A.M."/>
            <person name="Pritham E.J."/>
            <person name="Richards T.A."/>
            <person name="Rocap G."/>
            <person name="Roy S.W."/>
            <person name="Sarai C."/>
            <person name="Schaack S."/>
            <person name="Shirato S."/>
            <person name="Slamovits C.H."/>
            <person name="Spencer D.F."/>
            <person name="Suzuki S."/>
            <person name="Worden A.Z."/>
            <person name="Zauner S."/>
            <person name="Barry K."/>
            <person name="Bell C."/>
            <person name="Bharti A.K."/>
            <person name="Crow J.A."/>
            <person name="Grimwood J."/>
            <person name="Kramer R."/>
            <person name="Lindquist E."/>
            <person name="Lucas S."/>
            <person name="Salamov A."/>
            <person name="McFadden G.I."/>
            <person name="Lane C.E."/>
            <person name="Keeling P.J."/>
            <person name="Gray M.W."/>
            <person name="Grigoriev I.V."/>
            <person name="Archibald J.M."/>
        </authorList>
    </citation>
    <scope>NUCLEOTIDE SEQUENCE</scope>
    <source>
        <strain evidence="3 5">CCMP2712</strain>
    </source>
</reference>
<dbReference type="EnsemblProtists" id="EKX41800">
    <property type="protein sequence ID" value="EKX41800"/>
    <property type="gene ID" value="GUITHDRAFT_112218"/>
</dbReference>
<dbReference type="Pfam" id="PF14671">
    <property type="entry name" value="DSPn"/>
    <property type="match status" value="1"/>
</dbReference>
<accession>L1J155</accession>
<dbReference type="Proteomes" id="UP000011087">
    <property type="component" value="Unassembled WGS sequence"/>
</dbReference>
<evidence type="ECO:0000313" key="3">
    <source>
        <dbReference type="EMBL" id="EKX41800.1"/>
    </source>
</evidence>
<evidence type="ECO:0000259" key="2">
    <source>
        <dbReference type="Pfam" id="PF14671"/>
    </source>
</evidence>
<dbReference type="InterPro" id="IPR029260">
    <property type="entry name" value="DSPn"/>
</dbReference>
<evidence type="ECO:0000256" key="1">
    <source>
        <dbReference type="SAM" id="MobiDB-lite"/>
    </source>
</evidence>